<comment type="caution">
    <text evidence="2">The sequence shown here is derived from an EMBL/GenBank/DDBJ whole genome shotgun (WGS) entry which is preliminary data.</text>
</comment>
<accession>A0ABX5LZ87</accession>
<dbReference type="InterPro" id="IPR050744">
    <property type="entry name" value="AI-2_Isomerase_LsrG"/>
</dbReference>
<dbReference type="PROSITE" id="PS51725">
    <property type="entry name" value="ABM"/>
    <property type="match status" value="1"/>
</dbReference>
<evidence type="ECO:0000313" key="2">
    <source>
        <dbReference type="EMBL" id="PXF30000.1"/>
    </source>
</evidence>
<proteinExistence type="predicted"/>
<dbReference type="InterPro" id="IPR011008">
    <property type="entry name" value="Dimeric_a/b-barrel"/>
</dbReference>
<evidence type="ECO:0000313" key="3">
    <source>
        <dbReference type="Proteomes" id="UP000248090"/>
    </source>
</evidence>
<dbReference type="PANTHER" id="PTHR33336">
    <property type="entry name" value="QUINOL MONOOXYGENASE YGIN-RELATED"/>
    <property type="match status" value="1"/>
</dbReference>
<reference evidence="2 3" key="1">
    <citation type="submission" date="2015-03" db="EMBL/GenBank/DDBJ databases">
        <authorList>
            <person name="Krishnan R."/>
            <person name="Midha S."/>
            <person name="Patil P.B."/>
            <person name="Rameshkumar N."/>
        </authorList>
    </citation>
    <scope>NUCLEOTIDE SEQUENCE [LARGE SCALE GENOMIC DNA]</scope>
    <source>
        <strain evidence="2 3">L1E11</strain>
    </source>
</reference>
<dbReference type="EMBL" id="LAPT01000090">
    <property type="protein sequence ID" value="PXF30000.1"/>
    <property type="molecule type" value="Genomic_DNA"/>
</dbReference>
<dbReference type="Gene3D" id="3.30.70.100">
    <property type="match status" value="1"/>
</dbReference>
<keyword evidence="3" id="KW-1185">Reference proteome</keyword>
<dbReference type="PANTHER" id="PTHR33336:SF3">
    <property type="entry name" value="ABM DOMAIN-CONTAINING PROTEIN"/>
    <property type="match status" value="1"/>
</dbReference>
<organism evidence="2 3">
    <name type="scientific">Pokkaliibacter plantistimulans</name>
    <dbReference type="NCBI Taxonomy" id="1635171"/>
    <lineage>
        <taxon>Bacteria</taxon>
        <taxon>Pseudomonadati</taxon>
        <taxon>Pseudomonadota</taxon>
        <taxon>Gammaproteobacteria</taxon>
        <taxon>Oceanospirillales</taxon>
        <taxon>Balneatrichaceae</taxon>
        <taxon>Pokkaliibacter</taxon>
    </lineage>
</organism>
<feature type="domain" description="ABM" evidence="1">
    <location>
        <begin position="2"/>
        <end position="98"/>
    </location>
</feature>
<dbReference type="Proteomes" id="UP000248090">
    <property type="component" value="Unassembled WGS sequence"/>
</dbReference>
<dbReference type="SUPFAM" id="SSF54909">
    <property type="entry name" value="Dimeric alpha+beta barrel"/>
    <property type="match status" value="1"/>
</dbReference>
<dbReference type="InterPro" id="IPR007138">
    <property type="entry name" value="ABM_dom"/>
</dbReference>
<sequence length="101" mass="11436">MIAVIATITLREHSRDAFLQRMKQLVPLVLEEEGCIEYGPYIDIDAPAGKFDQDANSVIMIERWESEAHLQAHSVAAHMQAYRQDVADWVVSVSLRVLEQA</sequence>
<dbReference type="Pfam" id="PF03992">
    <property type="entry name" value="ABM"/>
    <property type="match status" value="1"/>
</dbReference>
<evidence type="ECO:0000259" key="1">
    <source>
        <dbReference type="PROSITE" id="PS51725"/>
    </source>
</evidence>
<gene>
    <name evidence="2" type="ORF">WH50_17715</name>
</gene>
<name>A0ABX5LZ87_9GAMM</name>
<protein>
    <recommendedName>
        <fullName evidence="1">ABM domain-containing protein</fullName>
    </recommendedName>
</protein>
<dbReference type="RefSeq" id="WP_110188687.1">
    <property type="nucleotide sequence ID" value="NZ_CP177354.1"/>
</dbReference>